<dbReference type="Proteomes" id="UP001159428">
    <property type="component" value="Unassembled WGS sequence"/>
</dbReference>
<accession>A0AAU9Y0N8</accession>
<proteinExistence type="predicted"/>
<evidence type="ECO:0000313" key="2">
    <source>
        <dbReference type="Proteomes" id="UP001159428"/>
    </source>
</evidence>
<gene>
    <name evidence="1" type="ORF">PMEA_00034499</name>
</gene>
<comment type="caution">
    <text evidence="1">The sequence shown here is derived from an EMBL/GenBank/DDBJ whole genome shotgun (WGS) entry which is preliminary data.</text>
</comment>
<dbReference type="AlphaFoldDB" id="A0AAU9Y0N8"/>
<dbReference type="EMBL" id="CALNXJ010000089">
    <property type="protein sequence ID" value="CAH3163053.1"/>
    <property type="molecule type" value="Genomic_DNA"/>
</dbReference>
<evidence type="ECO:0000313" key="1">
    <source>
        <dbReference type="EMBL" id="CAH3163053.1"/>
    </source>
</evidence>
<name>A0AAU9Y0N8_9CNID</name>
<protein>
    <submittedName>
        <fullName evidence="1">Uncharacterized protein</fullName>
    </submittedName>
</protein>
<sequence length="162" mass="18026">MHELFSGLNMAEVDKVTYFTEGLTQPLKIKVLERMPETLLQAEEVARTVNSISQRENTTKEGDQIERLIEALNRSQQVPAQVPSNSARNTLQPQLIQAHLEKLTQGLDGLTPITTHKVAACSEPRGNYERKLDELTNLMQRMEVTLESAAFGAESEPCCCSG</sequence>
<keyword evidence="2" id="KW-1185">Reference proteome</keyword>
<reference evidence="1 2" key="1">
    <citation type="submission" date="2022-05" db="EMBL/GenBank/DDBJ databases">
        <authorList>
            <consortium name="Genoscope - CEA"/>
            <person name="William W."/>
        </authorList>
    </citation>
    <scope>NUCLEOTIDE SEQUENCE [LARGE SCALE GENOMIC DNA]</scope>
</reference>
<organism evidence="1 2">
    <name type="scientific">Pocillopora meandrina</name>
    <dbReference type="NCBI Taxonomy" id="46732"/>
    <lineage>
        <taxon>Eukaryota</taxon>
        <taxon>Metazoa</taxon>
        <taxon>Cnidaria</taxon>
        <taxon>Anthozoa</taxon>
        <taxon>Hexacorallia</taxon>
        <taxon>Scleractinia</taxon>
        <taxon>Astrocoeniina</taxon>
        <taxon>Pocilloporidae</taxon>
        <taxon>Pocillopora</taxon>
    </lineage>
</organism>